<accession>A0AAV9UFV7</accession>
<dbReference type="SUPFAM" id="SSF54197">
    <property type="entry name" value="HIT-like"/>
    <property type="match status" value="1"/>
</dbReference>
<evidence type="ECO:0008006" key="3">
    <source>
        <dbReference type="Google" id="ProtNLM"/>
    </source>
</evidence>
<protein>
    <recommendedName>
        <fullName evidence="3">HIT domain-containing protein</fullName>
    </recommendedName>
</protein>
<organism evidence="1 2">
    <name type="scientific">Orbilia brochopaga</name>
    <dbReference type="NCBI Taxonomy" id="3140254"/>
    <lineage>
        <taxon>Eukaryota</taxon>
        <taxon>Fungi</taxon>
        <taxon>Dikarya</taxon>
        <taxon>Ascomycota</taxon>
        <taxon>Pezizomycotina</taxon>
        <taxon>Orbiliomycetes</taxon>
        <taxon>Orbiliales</taxon>
        <taxon>Orbiliaceae</taxon>
        <taxon>Orbilia</taxon>
    </lineage>
</organism>
<dbReference type="AlphaFoldDB" id="A0AAV9UFV7"/>
<dbReference type="InterPro" id="IPR036265">
    <property type="entry name" value="HIT-like_sf"/>
</dbReference>
<sequence>MASQSPAAEPTDPDCLFCKGGFVVTAELYRDEDMVVIDDIHPSGRTHWLIMPLQHIRSVEALTAAHLPLYRKMLAVRDQLVLEHHPDITPATRHRVRSGFHRGSRKINVVGPLKFTLPEVISVKHLHMHVITDLNTNIGYLKYPLWNPLIFITAEEVLKRLESEEKAVNGGPADGSQSHTEL</sequence>
<reference evidence="1 2" key="1">
    <citation type="submission" date="2019-10" db="EMBL/GenBank/DDBJ databases">
        <authorList>
            <person name="Palmer J.M."/>
        </authorList>
    </citation>
    <scope>NUCLEOTIDE SEQUENCE [LARGE SCALE GENOMIC DNA]</scope>
    <source>
        <strain evidence="1 2">TWF696</strain>
    </source>
</reference>
<dbReference type="Proteomes" id="UP001375240">
    <property type="component" value="Unassembled WGS sequence"/>
</dbReference>
<name>A0AAV9UFV7_9PEZI</name>
<dbReference type="Gene3D" id="3.30.428.10">
    <property type="entry name" value="HIT-like"/>
    <property type="match status" value="1"/>
</dbReference>
<proteinExistence type="predicted"/>
<evidence type="ECO:0000313" key="1">
    <source>
        <dbReference type="EMBL" id="KAK6341423.1"/>
    </source>
</evidence>
<comment type="caution">
    <text evidence="1">The sequence shown here is derived from an EMBL/GenBank/DDBJ whole genome shotgun (WGS) entry which is preliminary data.</text>
</comment>
<dbReference type="Pfam" id="PF11969">
    <property type="entry name" value="DcpS_C"/>
    <property type="match status" value="1"/>
</dbReference>
<dbReference type="PANTHER" id="PTHR12486">
    <property type="entry name" value="APRATAXIN-RELATED"/>
    <property type="match status" value="1"/>
</dbReference>
<dbReference type="EMBL" id="JAVHNQ010000007">
    <property type="protein sequence ID" value="KAK6341423.1"/>
    <property type="molecule type" value="Genomic_DNA"/>
</dbReference>
<keyword evidence="2" id="KW-1185">Reference proteome</keyword>
<gene>
    <name evidence="1" type="ORF">TWF696_008499</name>
</gene>
<evidence type="ECO:0000313" key="2">
    <source>
        <dbReference type="Proteomes" id="UP001375240"/>
    </source>
</evidence>